<sequence length="121" mass="13740">MARIFLLALLGQLCFLPYLDAITSSPKVQVYSRHPPDSDKDNYVNCFVSGFHPPQISIDLLKNGQKIEKVEMSDLSFSNDWTFHRLVSAPFDPKSEHDYACKVSHSTLEAPKVVKWDPESN</sequence>
<dbReference type="KEGG" id="pcw:110223608"/>
<dbReference type="PROSITE" id="PS50835">
    <property type="entry name" value="IG_LIKE"/>
    <property type="match status" value="1"/>
</dbReference>
<evidence type="ECO:0000256" key="7">
    <source>
        <dbReference type="ARBA" id="ARBA00023319"/>
    </source>
</evidence>
<evidence type="ECO:0000256" key="3">
    <source>
        <dbReference type="ARBA" id="ARBA00018767"/>
    </source>
</evidence>
<dbReference type="FunFam" id="2.60.40.10:FF:001005">
    <property type="entry name" value="Beta-2-microglobulin"/>
    <property type="match status" value="1"/>
</dbReference>
<feature type="chain" id="PRO_5044648546" description="Beta-2-microglobulin" evidence="8">
    <location>
        <begin position="22"/>
        <end position="121"/>
    </location>
</feature>
<keyword evidence="4" id="KW-0490">MHC I</keyword>
<comment type="similarity">
    <text evidence="2">Belongs to the beta-2-microglobulin family.</text>
</comment>
<evidence type="ECO:0000259" key="9">
    <source>
        <dbReference type="PROSITE" id="PS50835"/>
    </source>
</evidence>
<dbReference type="SMART" id="SM00407">
    <property type="entry name" value="IGc1"/>
    <property type="match status" value="1"/>
</dbReference>
<dbReference type="InterPro" id="IPR007110">
    <property type="entry name" value="Ig-like_dom"/>
</dbReference>
<dbReference type="GeneID" id="110223608"/>
<dbReference type="RefSeq" id="XP_020864883.1">
    <property type="nucleotide sequence ID" value="XM_021009224.1"/>
</dbReference>
<organism evidence="10 12">
    <name type="scientific">Phascolarctos cinereus</name>
    <name type="common">Koala</name>
    <dbReference type="NCBI Taxonomy" id="38626"/>
    <lineage>
        <taxon>Eukaryota</taxon>
        <taxon>Metazoa</taxon>
        <taxon>Chordata</taxon>
        <taxon>Craniata</taxon>
        <taxon>Vertebrata</taxon>
        <taxon>Euteleostomi</taxon>
        <taxon>Mammalia</taxon>
        <taxon>Metatheria</taxon>
        <taxon>Diprotodontia</taxon>
        <taxon>Phascolarctidae</taxon>
        <taxon>Phascolarctos</taxon>
    </lineage>
</organism>
<evidence type="ECO:0000313" key="10">
    <source>
        <dbReference type="Proteomes" id="UP000515140"/>
    </source>
</evidence>
<dbReference type="GO" id="GO:0042612">
    <property type="term" value="C:MHC class I protein complex"/>
    <property type="evidence" value="ECO:0007669"/>
    <property type="project" value="UniProtKB-KW"/>
</dbReference>
<dbReference type="CTD" id="567"/>
<proteinExistence type="inferred from homology"/>
<accession>A0A6P5M8Q9</accession>
<evidence type="ECO:0000313" key="12">
    <source>
        <dbReference type="RefSeq" id="XP_020864884.1"/>
    </source>
</evidence>
<evidence type="ECO:0000256" key="5">
    <source>
        <dbReference type="ARBA" id="ARBA00022525"/>
    </source>
</evidence>
<reference evidence="11 12" key="1">
    <citation type="submission" date="2025-04" db="UniProtKB">
        <authorList>
            <consortium name="RefSeq"/>
        </authorList>
    </citation>
    <scope>IDENTIFICATION</scope>
    <source>
        <tissue evidence="11 12">Spleen</tissue>
    </source>
</reference>
<evidence type="ECO:0000256" key="1">
    <source>
        <dbReference type="ARBA" id="ARBA00004613"/>
    </source>
</evidence>
<dbReference type="PROSITE" id="PS00290">
    <property type="entry name" value="IG_MHC"/>
    <property type="match status" value="1"/>
</dbReference>
<keyword evidence="8" id="KW-0732">Signal</keyword>
<dbReference type="PANTHER" id="PTHR19944:SF62">
    <property type="entry name" value="BETA-2-MICROGLOBULIN"/>
    <property type="match status" value="1"/>
</dbReference>
<feature type="signal peptide" evidence="8">
    <location>
        <begin position="1"/>
        <end position="21"/>
    </location>
</feature>
<dbReference type="InterPro" id="IPR013783">
    <property type="entry name" value="Ig-like_fold"/>
</dbReference>
<keyword evidence="10" id="KW-1185">Reference proteome</keyword>
<dbReference type="Proteomes" id="UP000515140">
    <property type="component" value="Unplaced"/>
</dbReference>
<dbReference type="Gene3D" id="2.60.40.10">
    <property type="entry name" value="Immunoglobulins"/>
    <property type="match status" value="1"/>
</dbReference>
<keyword evidence="5" id="KW-0964">Secreted</keyword>
<dbReference type="InterPro" id="IPR003597">
    <property type="entry name" value="Ig_C1-set"/>
</dbReference>
<keyword evidence="6" id="KW-0391">Immunity</keyword>
<dbReference type="GO" id="GO:0002474">
    <property type="term" value="P:antigen processing and presentation of peptide antigen via MHC class I"/>
    <property type="evidence" value="ECO:0007669"/>
    <property type="project" value="UniProtKB-KW"/>
</dbReference>
<feature type="domain" description="Ig-like" evidence="9">
    <location>
        <begin position="26"/>
        <end position="115"/>
    </location>
</feature>
<evidence type="ECO:0000256" key="2">
    <source>
        <dbReference type="ARBA" id="ARBA00009564"/>
    </source>
</evidence>
<dbReference type="GO" id="GO:0005576">
    <property type="term" value="C:extracellular region"/>
    <property type="evidence" value="ECO:0007669"/>
    <property type="project" value="UniProtKB-SubCell"/>
</dbReference>
<keyword evidence="7" id="KW-0393">Immunoglobulin domain</keyword>
<dbReference type="InterPro" id="IPR036179">
    <property type="entry name" value="Ig-like_dom_sf"/>
</dbReference>
<dbReference type="RefSeq" id="XP_020864884.1">
    <property type="nucleotide sequence ID" value="XM_021009225.1"/>
</dbReference>
<dbReference type="InterPro" id="IPR050160">
    <property type="entry name" value="MHC/Immunoglobulin"/>
</dbReference>
<evidence type="ECO:0000256" key="6">
    <source>
        <dbReference type="ARBA" id="ARBA00022859"/>
    </source>
</evidence>
<evidence type="ECO:0000313" key="11">
    <source>
        <dbReference type="RefSeq" id="XP_020864883.1"/>
    </source>
</evidence>
<dbReference type="SUPFAM" id="SSF48726">
    <property type="entry name" value="Immunoglobulin"/>
    <property type="match status" value="1"/>
</dbReference>
<protein>
    <recommendedName>
        <fullName evidence="3">Beta-2-microglobulin</fullName>
    </recommendedName>
</protein>
<dbReference type="OMA" id="WCVVLVW"/>
<evidence type="ECO:0000256" key="8">
    <source>
        <dbReference type="SAM" id="SignalP"/>
    </source>
</evidence>
<name>A0A6P5M8Q9_PHACI</name>
<gene>
    <name evidence="11 12" type="primary">B2M</name>
</gene>
<dbReference type="Pfam" id="PF07654">
    <property type="entry name" value="C1-set"/>
    <property type="match status" value="1"/>
</dbReference>
<dbReference type="GO" id="GO:0010038">
    <property type="term" value="P:response to metal ion"/>
    <property type="evidence" value="ECO:0007669"/>
    <property type="project" value="UniProtKB-ARBA"/>
</dbReference>
<dbReference type="InterPro" id="IPR003006">
    <property type="entry name" value="Ig/MHC_CS"/>
</dbReference>
<dbReference type="PANTHER" id="PTHR19944">
    <property type="entry name" value="MHC CLASS II-RELATED"/>
    <property type="match status" value="1"/>
</dbReference>
<evidence type="ECO:0000256" key="4">
    <source>
        <dbReference type="ARBA" id="ARBA00022451"/>
    </source>
</evidence>
<dbReference type="AlphaFoldDB" id="A0A6P5M8Q9"/>
<comment type="subcellular location">
    <subcellularLocation>
        <location evidence="1">Secreted</location>
    </subcellularLocation>
</comment>
<dbReference type="GeneTree" id="ENSGT00690000102227"/>